<evidence type="ECO:0000256" key="2">
    <source>
        <dbReference type="ARBA" id="ARBA00022603"/>
    </source>
</evidence>
<feature type="domain" description="Type ISP restriction-modification enzyme LLaBIII C-terminal specificity" evidence="7">
    <location>
        <begin position="690"/>
        <end position="1036"/>
    </location>
</feature>
<comment type="catalytic activity">
    <reaction evidence="4">
        <text>a 2'-deoxyadenosine in DNA + S-adenosyl-L-methionine = an N(6)-methyl-2'-deoxyadenosine in DNA + S-adenosyl-L-homocysteine + H(+)</text>
        <dbReference type="Rhea" id="RHEA:15197"/>
        <dbReference type="Rhea" id="RHEA-COMP:12418"/>
        <dbReference type="Rhea" id="RHEA-COMP:12419"/>
        <dbReference type="ChEBI" id="CHEBI:15378"/>
        <dbReference type="ChEBI" id="CHEBI:57856"/>
        <dbReference type="ChEBI" id="CHEBI:59789"/>
        <dbReference type="ChEBI" id="CHEBI:90615"/>
        <dbReference type="ChEBI" id="CHEBI:90616"/>
        <dbReference type="EC" id="2.1.1.72"/>
    </reaction>
</comment>
<dbReference type="InterPro" id="IPR041635">
    <property type="entry name" value="Type_ISP_LLaBIII_C"/>
</dbReference>
<feature type="domain" description="DNA methylase adenine-specific" evidence="6">
    <location>
        <begin position="305"/>
        <end position="490"/>
    </location>
</feature>
<dbReference type="Proteomes" id="UP000764837">
    <property type="component" value="Unassembled WGS sequence"/>
</dbReference>
<dbReference type="PANTHER" id="PTHR33841:SF1">
    <property type="entry name" value="DNA METHYLTRANSFERASE A"/>
    <property type="match status" value="1"/>
</dbReference>
<dbReference type="Pfam" id="PF18135">
    <property type="entry name" value="Type_ISP_C"/>
    <property type="match status" value="1"/>
</dbReference>
<organism evidence="8 9">
    <name type="scientific">Micromonospora luteifusca</name>
    <dbReference type="NCBI Taxonomy" id="709860"/>
    <lineage>
        <taxon>Bacteria</taxon>
        <taxon>Bacillati</taxon>
        <taxon>Actinomycetota</taxon>
        <taxon>Actinomycetes</taxon>
        <taxon>Micromonosporales</taxon>
        <taxon>Micromonosporaceae</taxon>
        <taxon>Micromonospora</taxon>
    </lineage>
</organism>
<name>A0ABS2LLR1_9ACTN</name>
<comment type="caution">
    <text evidence="8">The sequence shown here is derived from an EMBL/GenBank/DDBJ whole genome shotgun (WGS) entry which is preliminary data.</text>
</comment>
<evidence type="ECO:0000259" key="6">
    <source>
        <dbReference type="Pfam" id="PF02384"/>
    </source>
</evidence>
<protein>
    <recommendedName>
        <fullName evidence="1">site-specific DNA-methyltransferase (adenine-specific)</fullName>
        <ecNumber evidence="1">2.1.1.72</ecNumber>
    </recommendedName>
</protein>
<dbReference type="PRINTS" id="PR00507">
    <property type="entry name" value="N12N6MTFRASE"/>
</dbReference>
<evidence type="ECO:0000313" key="8">
    <source>
        <dbReference type="EMBL" id="MBM7489131.1"/>
    </source>
</evidence>
<accession>A0ABS2LLR1</accession>
<feature type="region of interest" description="Disordered" evidence="5">
    <location>
        <begin position="743"/>
        <end position="762"/>
    </location>
</feature>
<dbReference type="Gene3D" id="3.40.50.150">
    <property type="entry name" value="Vaccinia Virus protein VP39"/>
    <property type="match status" value="1"/>
</dbReference>
<dbReference type="InterPro" id="IPR029063">
    <property type="entry name" value="SAM-dependent_MTases_sf"/>
</dbReference>
<dbReference type="InterPro" id="IPR003356">
    <property type="entry name" value="DNA_methylase_A-5"/>
</dbReference>
<evidence type="ECO:0000256" key="3">
    <source>
        <dbReference type="ARBA" id="ARBA00022679"/>
    </source>
</evidence>
<keyword evidence="3" id="KW-0808">Transferase</keyword>
<dbReference type="EMBL" id="JAFBBP010000001">
    <property type="protein sequence ID" value="MBM7489131.1"/>
    <property type="molecule type" value="Genomic_DNA"/>
</dbReference>
<dbReference type="Pfam" id="PF02384">
    <property type="entry name" value="N6_Mtase"/>
    <property type="match status" value="1"/>
</dbReference>
<proteinExistence type="predicted"/>
<evidence type="ECO:0000259" key="7">
    <source>
        <dbReference type="Pfam" id="PF18135"/>
    </source>
</evidence>
<evidence type="ECO:0000256" key="4">
    <source>
        <dbReference type="ARBA" id="ARBA00047942"/>
    </source>
</evidence>
<sequence length="1095" mass="122587">MPDPTAEAVAAFGARVAEKTGRGGDPEDQLRSPLEELLRRMGRHLGIDAIPYGEVRLDVVRARPDFAVDVGGVRVGYVELKADGHGIPSTWRRPTKRERLQWEKLKALPNVLYSDGTAWARYTYGELAGSVVHLEGDLSGGRRPLRANGPEFEALIQEFLLWQPEQPRTLAQLIRIVAGLCRLLRDEVGAILADPTRDLAHEELSLLADDWRDLLFPDLDDAGFADAYAQTVTFALLLARIDGIVFDETPMHEIARLLGKKHSLMGRALAVLTDNDAAYELRMIDTLLRVIGCVDWSTIDNGRGDIHADLYERFLSIYDPTLRRRSGSFYTPQPVAGAVVDFVDEILRDRFDRSWGFAAHDVTVVDPAMGTGTFLVEVLRAVSATIDAKQGAGARGPRLRQFFQQRLVGFEIQAAPYAVTELRLHEAMKAQFRTELPPSEYRFLTDALEDPDTQQGRLRAAYRVIERSRLEANRIKREMPVMVVVGNPPHVENTRGRAPWIEERRKTPLLPGTCPDRPSLDEFRVPGGGRYESDLYGLPWCFWRWALWKAFEAHPGEPQGIVAFVTPSSFVKGKSFEGMREYLRRTCDEGWIIELSPEGNRPQQHTRLFGPDVGRQLCVAIFARYGQGDRTTPATVRTLALTGAREDKLQRLQELCLPDPGWQRCRADWRAPFLPEPDTDWGRYPGLKQLFPESSRGVTAGRTWIYSPDADTLERRWRRFIQAGEGLRRRMLPESRDRKLDTVVRPLPGMPGPAGPLAAETGPAPTAVRVAYRSFDRQWVLPDSRLMVMPRPPLWAVRSPHQIYLTEQNSQPIDSGPGVTFTQLIPDLHHYNGRSGRVFPLYCDTSTERPNVAPGLCAMLAETLGTEVAAADVMAYVAAVTAHPGYTERFRQELQHPGVRVPLTADANSWAEGVSIGREVLWLHTFGQISLGERPISFRDFVDAAAPRVQAAIPDEPGALPDSISWEAGSETLLVGSGRIAPVHRRVWEYDVGGMRVVRHWFNYRCSNQRHRRRSSPLDDEELNRWSSDLTDELLEILAVLGGCVAAEPRQLQLLDRICAGRLISVADLAAGGVLPVQGAAKITTVDEGRIPRLF</sequence>
<dbReference type="RefSeq" id="WP_204940561.1">
    <property type="nucleotide sequence ID" value="NZ_JAFBBP010000001.1"/>
</dbReference>
<evidence type="ECO:0000313" key="9">
    <source>
        <dbReference type="Proteomes" id="UP000764837"/>
    </source>
</evidence>
<dbReference type="SUPFAM" id="SSF53335">
    <property type="entry name" value="S-adenosyl-L-methionine-dependent methyltransferases"/>
    <property type="match status" value="1"/>
</dbReference>
<reference evidence="8 9" key="1">
    <citation type="submission" date="2021-01" db="EMBL/GenBank/DDBJ databases">
        <title>Sequencing the genomes of 1000 actinobacteria strains.</title>
        <authorList>
            <person name="Klenk H.-P."/>
        </authorList>
    </citation>
    <scope>NUCLEOTIDE SEQUENCE [LARGE SCALE GENOMIC DNA]</scope>
    <source>
        <strain evidence="8 9">DSM 100204</strain>
    </source>
</reference>
<evidence type="ECO:0000256" key="5">
    <source>
        <dbReference type="SAM" id="MobiDB-lite"/>
    </source>
</evidence>
<evidence type="ECO:0000256" key="1">
    <source>
        <dbReference type="ARBA" id="ARBA00011900"/>
    </source>
</evidence>
<dbReference type="InterPro" id="IPR050953">
    <property type="entry name" value="N4_N6_ade-DNA_methylase"/>
</dbReference>
<dbReference type="PANTHER" id="PTHR33841">
    <property type="entry name" value="DNA METHYLTRANSFERASE YEEA-RELATED"/>
    <property type="match status" value="1"/>
</dbReference>
<dbReference type="EC" id="2.1.1.72" evidence="1"/>
<keyword evidence="9" id="KW-1185">Reference proteome</keyword>
<gene>
    <name evidence="8" type="ORF">JOD64_000353</name>
</gene>
<keyword evidence="2" id="KW-0489">Methyltransferase</keyword>